<organism evidence="2 3">
    <name type="scientific">Brenthis ino</name>
    <name type="common">lesser marbled fritillary</name>
    <dbReference type="NCBI Taxonomy" id="405034"/>
    <lineage>
        <taxon>Eukaryota</taxon>
        <taxon>Metazoa</taxon>
        <taxon>Ecdysozoa</taxon>
        <taxon>Arthropoda</taxon>
        <taxon>Hexapoda</taxon>
        <taxon>Insecta</taxon>
        <taxon>Pterygota</taxon>
        <taxon>Neoptera</taxon>
        <taxon>Endopterygota</taxon>
        <taxon>Lepidoptera</taxon>
        <taxon>Glossata</taxon>
        <taxon>Ditrysia</taxon>
        <taxon>Papilionoidea</taxon>
        <taxon>Nymphalidae</taxon>
        <taxon>Heliconiinae</taxon>
        <taxon>Argynnini</taxon>
        <taxon>Brenthis</taxon>
    </lineage>
</organism>
<sequence length="120" mass="13461">MATFYIFVLATVICSVRSLPVDTESSSSSTSTGLQLLVKNSTDTADYHLTPYVSELEQMDERITEELEAILPYINFLFDTLFDRSSDDEDECIDDMVIQLVPEKSLPKKDEDTTEPAIAP</sequence>
<protein>
    <submittedName>
        <fullName evidence="2">Uncharacterized protein</fullName>
    </submittedName>
</protein>
<dbReference type="EMBL" id="OV170224">
    <property type="protein sequence ID" value="CAH0723635.1"/>
    <property type="molecule type" value="Genomic_DNA"/>
</dbReference>
<dbReference type="Proteomes" id="UP000838878">
    <property type="component" value="Chromosome 4"/>
</dbReference>
<feature type="signal peptide" evidence="1">
    <location>
        <begin position="1"/>
        <end position="18"/>
    </location>
</feature>
<keyword evidence="3" id="KW-1185">Reference proteome</keyword>
<accession>A0A8J9VBX8</accession>
<feature type="chain" id="PRO_5035445271" evidence="1">
    <location>
        <begin position="19"/>
        <end position="120"/>
    </location>
</feature>
<feature type="non-terminal residue" evidence="2">
    <location>
        <position position="120"/>
    </location>
</feature>
<proteinExistence type="predicted"/>
<evidence type="ECO:0000256" key="1">
    <source>
        <dbReference type="SAM" id="SignalP"/>
    </source>
</evidence>
<dbReference type="OrthoDB" id="6898384at2759"/>
<dbReference type="AlphaFoldDB" id="A0A8J9VBX8"/>
<reference evidence="2" key="1">
    <citation type="submission" date="2021-12" db="EMBL/GenBank/DDBJ databases">
        <authorList>
            <person name="Martin H S."/>
        </authorList>
    </citation>
    <scope>NUCLEOTIDE SEQUENCE</scope>
</reference>
<evidence type="ECO:0000313" key="3">
    <source>
        <dbReference type="Proteomes" id="UP000838878"/>
    </source>
</evidence>
<evidence type="ECO:0000313" key="2">
    <source>
        <dbReference type="EMBL" id="CAH0723635.1"/>
    </source>
</evidence>
<keyword evidence="1" id="KW-0732">Signal</keyword>
<gene>
    <name evidence="2" type="ORF">BINO364_LOCUS9444</name>
</gene>
<name>A0A8J9VBX8_9NEOP</name>